<name>A0A0V0QFL3_PSEPJ</name>
<evidence type="ECO:0000313" key="4">
    <source>
        <dbReference type="Proteomes" id="UP000054937"/>
    </source>
</evidence>
<proteinExistence type="predicted"/>
<accession>A0A0V0QFL3</accession>
<dbReference type="EMBL" id="LDAU01000180">
    <property type="protein sequence ID" value="KRX00896.1"/>
    <property type="molecule type" value="Genomic_DNA"/>
</dbReference>
<dbReference type="Proteomes" id="UP000054937">
    <property type="component" value="Unassembled WGS sequence"/>
</dbReference>
<reference evidence="3 4" key="1">
    <citation type="journal article" date="2015" name="Sci. Rep.">
        <title>Genome of the facultative scuticociliatosis pathogen Pseudocohnilembus persalinus provides insight into its virulence through horizontal gene transfer.</title>
        <authorList>
            <person name="Xiong J."/>
            <person name="Wang G."/>
            <person name="Cheng J."/>
            <person name="Tian M."/>
            <person name="Pan X."/>
            <person name="Warren A."/>
            <person name="Jiang C."/>
            <person name="Yuan D."/>
            <person name="Miao W."/>
        </authorList>
    </citation>
    <scope>NUCLEOTIDE SEQUENCE [LARGE SCALE GENOMIC DNA]</scope>
    <source>
        <strain evidence="3">36N120E</strain>
    </source>
</reference>
<comment type="caution">
    <text evidence="3">The sequence shown here is derived from an EMBL/GenBank/DDBJ whole genome shotgun (WGS) entry which is preliminary data.</text>
</comment>
<evidence type="ECO:0000313" key="3">
    <source>
        <dbReference type="EMBL" id="KRX00896.1"/>
    </source>
</evidence>
<evidence type="ECO:0000256" key="2">
    <source>
        <dbReference type="SAM" id="MobiDB-lite"/>
    </source>
</evidence>
<keyword evidence="1" id="KW-0175">Coiled coil</keyword>
<dbReference type="InParanoid" id="A0A0V0QFL3"/>
<protein>
    <submittedName>
        <fullName evidence="3">Uncharacterized protein</fullName>
    </submittedName>
</protein>
<evidence type="ECO:0000256" key="1">
    <source>
        <dbReference type="SAM" id="Coils"/>
    </source>
</evidence>
<feature type="coiled-coil region" evidence="1">
    <location>
        <begin position="3"/>
        <end position="48"/>
    </location>
</feature>
<sequence>MILKESQKELEISKIELEKKHEQLYESKIELEISNLNQSQQLEKLRTEYNSKKVDRGGRRKSQIRNCHINSSQQLNKSKNKANNKKKIFDKSEWNDLNLKIIKNDKLCTHKCKEEITTGAILCKSCGQFKKKGIWCEKCGFLCQFCINKEDKINIQNKRISKISKSQLSQQINKKPSKIKIDNSQKKQ</sequence>
<feature type="region of interest" description="Disordered" evidence="2">
    <location>
        <begin position="166"/>
        <end position="188"/>
    </location>
</feature>
<feature type="compositionally biased region" description="Basic and acidic residues" evidence="2">
    <location>
        <begin position="179"/>
        <end position="188"/>
    </location>
</feature>
<organism evidence="3 4">
    <name type="scientific">Pseudocohnilembus persalinus</name>
    <name type="common">Ciliate</name>
    <dbReference type="NCBI Taxonomy" id="266149"/>
    <lineage>
        <taxon>Eukaryota</taxon>
        <taxon>Sar</taxon>
        <taxon>Alveolata</taxon>
        <taxon>Ciliophora</taxon>
        <taxon>Intramacronucleata</taxon>
        <taxon>Oligohymenophorea</taxon>
        <taxon>Scuticociliatia</taxon>
        <taxon>Philasterida</taxon>
        <taxon>Pseudocohnilembidae</taxon>
        <taxon>Pseudocohnilembus</taxon>
    </lineage>
</organism>
<dbReference type="AlphaFoldDB" id="A0A0V0QFL3"/>
<gene>
    <name evidence="3" type="ORF">PPERSA_09502</name>
</gene>
<keyword evidence="4" id="KW-1185">Reference proteome</keyword>